<organism evidence="3 4">
    <name type="scientific">Cercospora zeae-maydis SCOH1-5</name>
    <dbReference type="NCBI Taxonomy" id="717836"/>
    <lineage>
        <taxon>Eukaryota</taxon>
        <taxon>Fungi</taxon>
        <taxon>Dikarya</taxon>
        <taxon>Ascomycota</taxon>
        <taxon>Pezizomycotina</taxon>
        <taxon>Dothideomycetes</taxon>
        <taxon>Dothideomycetidae</taxon>
        <taxon>Mycosphaerellales</taxon>
        <taxon>Mycosphaerellaceae</taxon>
        <taxon>Cercospora</taxon>
    </lineage>
</organism>
<evidence type="ECO:0000256" key="1">
    <source>
        <dbReference type="SAM" id="MobiDB-lite"/>
    </source>
</evidence>
<gene>
    <name evidence="3" type="ORF">CERZMDRAFT_83530</name>
</gene>
<keyword evidence="2" id="KW-0812">Transmembrane</keyword>
<dbReference type="AlphaFoldDB" id="A0A6A6FLS7"/>
<keyword evidence="2" id="KW-1133">Transmembrane helix</keyword>
<sequence>MSTKIVTASNTSTQASFATLPPELLLEIIPRIPYSPASLLSLLLASRTFHSLIKSHESSLTRSIISYQIPLHQQENYFPTLGHLTTFAHLSTYHTRIQTLSNLVGEYPASLSSGNNEIHHCPSCSASAISFLLQPRWSNLHKTGLLLLYRLQDTRSYCHKVALLNGLPAISLACILLALLAQNRMLRVSGILGTLPKIEGKRWWESSGGGTTEDQEEEARRKKAVEMRETEMVCEELALGEGVGFYEDLFKSASHRDGEDEDRDGSGNGTERKESWAWR</sequence>
<keyword evidence="4" id="KW-1185">Reference proteome</keyword>
<dbReference type="EMBL" id="ML992669">
    <property type="protein sequence ID" value="KAF2214158.1"/>
    <property type="molecule type" value="Genomic_DNA"/>
</dbReference>
<keyword evidence="2" id="KW-0472">Membrane</keyword>
<reference evidence="3" key="1">
    <citation type="journal article" date="2020" name="Stud. Mycol.">
        <title>101 Dothideomycetes genomes: a test case for predicting lifestyles and emergence of pathogens.</title>
        <authorList>
            <person name="Haridas S."/>
            <person name="Albert R."/>
            <person name="Binder M."/>
            <person name="Bloem J."/>
            <person name="Labutti K."/>
            <person name="Salamov A."/>
            <person name="Andreopoulos B."/>
            <person name="Baker S."/>
            <person name="Barry K."/>
            <person name="Bills G."/>
            <person name="Bluhm B."/>
            <person name="Cannon C."/>
            <person name="Castanera R."/>
            <person name="Culley D."/>
            <person name="Daum C."/>
            <person name="Ezra D."/>
            <person name="Gonzalez J."/>
            <person name="Henrissat B."/>
            <person name="Kuo A."/>
            <person name="Liang C."/>
            <person name="Lipzen A."/>
            <person name="Lutzoni F."/>
            <person name="Magnuson J."/>
            <person name="Mondo S."/>
            <person name="Nolan M."/>
            <person name="Ohm R."/>
            <person name="Pangilinan J."/>
            <person name="Park H.-J."/>
            <person name="Ramirez L."/>
            <person name="Alfaro M."/>
            <person name="Sun H."/>
            <person name="Tritt A."/>
            <person name="Yoshinaga Y."/>
            <person name="Zwiers L.-H."/>
            <person name="Turgeon B."/>
            <person name="Goodwin S."/>
            <person name="Spatafora J."/>
            <person name="Crous P."/>
            <person name="Grigoriev I."/>
        </authorList>
    </citation>
    <scope>NUCLEOTIDE SEQUENCE</scope>
    <source>
        <strain evidence="3">SCOH1-5</strain>
    </source>
</reference>
<feature type="transmembrane region" description="Helical" evidence="2">
    <location>
        <begin position="161"/>
        <end position="181"/>
    </location>
</feature>
<dbReference type="Proteomes" id="UP000799539">
    <property type="component" value="Unassembled WGS sequence"/>
</dbReference>
<name>A0A6A6FLS7_9PEZI</name>
<protein>
    <recommendedName>
        <fullName evidence="5">F-box domain-containing protein</fullName>
    </recommendedName>
</protein>
<feature type="region of interest" description="Disordered" evidence="1">
    <location>
        <begin position="254"/>
        <end position="279"/>
    </location>
</feature>
<feature type="compositionally biased region" description="Basic and acidic residues" evidence="1">
    <location>
        <begin position="270"/>
        <end position="279"/>
    </location>
</feature>
<evidence type="ECO:0000256" key="2">
    <source>
        <dbReference type="SAM" id="Phobius"/>
    </source>
</evidence>
<evidence type="ECO:0000313" key="4">
    <source>
        <dbReference type="Proteomes" id="UP000799539"/>
    </source>
</evidence>
<proteinExistence type="predicted"/>
<evidence type="ECO:0008006" key="5">
    <source>
        <dbReference type="Google" id="ProtNLM"/>
    </source>
</evidence>
<evidence type="ECO:0000313" key="3">
    <source>
        <dbReference type="EMBL" id="KAF2214158.1"/>
    </source>
</evidence>
<dbReference type="InterPro" id="IPR036047">
    <property type="entry name" value="F-box-like_dom_sf"/>
</dbReference>
<dbReference type="SUPFAM" id="SSF81383">
    <property type="entry name" value="F-box domain"/>
    <property type="match status" value="1"/>
</dbReference>
<dbReference type="OrthoDB" id="5372859at2759"/>
<accession>A0A6A6FLS7</accession>